<keyword evidence="10" id="KW-1185">Reference proteome</keyword>
<comment type="cofactor">
    <cofactor evidence="1">
        <name>Fe cation</name>
        <dbReference type="ChEBI" id="CHEBI:24875"/>
    </cofactor>
</comment>
<feature type="domain" description="Rieske" evidence="8">
    <location>
        <begin position="51"/>
        <end position="162"/>
    </location>
</feature>
<evidence type="ECO:0000256" key="6">
    <source>
        <dbReference type="ARBA" id="ARBA00023014"/>
    </source>
</evidence>
<dbReference type="Pfam" id="PF00848">
    <property type="entry name" value="Ring_hydroxyl_A"/>
    <property type="match status" value="1"/>
</dbReference>
<dbReference type="PROSITE" id="PS51296">
    <property type="entry name" value="RIESKE"/>
    <property type="match status" value="1"/>
</dbReference>
<feature type="region of interest" description="Disordered" evidence="7">
    <location>
        <begin position="1"/>
        <end position="23"/>
    </location>
</feature>
<accession>Q0RLC5</accession>
<evidence type="ECO:0000256" key="1">
    <source>
        <dbReference type="ARBA" id="ARBA00001962"/>
    </source>
</evidence>
<evidence type="ECO:0000256" key="4">
    <source>
        <dbReference type="ARBA" id="ARBA00023002"/>
    </source>
</evidence>
<proteinExistence type="predicted"/>
<evidence type="ECO:0000259" key="8">
    <source>
        <dbReference type="PROSITE" id="PS51296"/>
    </source>
</evidence>
<organism evidence="9 10">
    <name type="scientific">Frankia alni (strain DSM 45986 / CECT 9034 / ACN14a)</name>
    <dbReference type="NCBI Taxonomy" id="326424"/>
    <lineage>
        <taxon>Bacteria</taxon>
        <taxon>Bacillati</taxon>
        <taxon>Actinomycetota</taxon>
        <taxon>Actinomycetes</taxon>
        <taxon>Frankiales</taxon>
        <taxon>Frankiaceae</taxon>
        <taxon>Frankia</taxon>
    </lineage>
</organism>
<dbReference type="InterPro" id="IPR036922">
    <property type="entry name" value="Rieske_2Fe-2S_sf"/>
</dbReference>
<dbReference type="RefSeq" id="WP_011604185.1">
    <property type="nucleotide sequence ID" value="NC_008278.1"/>
</dbReference>
<dbReference type="SUPFAM" id="SSF55961">
    <property type="entry name" value="Bet v1-like"/>
    <property type="match status" value="1"/>
</dbReference>
<sequence>MTIHAEPEAPRRAASPAFPHAITDPSRVPVGRYFDREFARRENEKLWPHAWQFACRLDEILRPGDFTEYRINDQSILIVRETADTVKAYFNACRHRATALGNGTGTFHGGQIVCPYHGWRWNLDGSSSYVYARRGFAPDCLDPDSLRLRECQVGTMFGLVFVNMDPAAPPLATAMAGIASTLAPIGFERMRVRWWRHLILPANWKMAQEAFMEAYHIMQAHPSLSMGAADDDYDIDVLGGNFECFAGGHAHLRPSDGSVPVPGMSMADYFTQFNNALYVGTDAYATDREMFLQQSLATRDIDPDEYPMAFFGALYEYAAGAGIPLPPPATDTTGYAHIFPNMTVLPAYGNSIIYRVRPNGNDPESCLFEVWAVQIPADGDDEPDPPVLEGPIEIEDWPQIFKEDFRNIAAQQKGVHTQGMRDLVLSGRYESMIVNSHRVIDEYLSR</sequence>
<dbReference type="InterPro" id="IPR017941">
    <property type="entry name" value="Rieske_2Fe-2S"/>
</dbReference>
<dbReference type="GO" id="GO:0016705">
    <property type="term" value="F:oxidoreductase activity, acting on paired donors, with incorporation or reduction of molecular oxygen"/>
    <property type="evidence" value="ECO:0007669"/>
    <property type="project" value="UniProtKB-ARBA"/>
</dbReference>
<dbReference type="KEGG" id="fal:FRAAL3036"/>
<keyword evidence="3" id="KW-0479">Metal-binding</keyword>
<feature type="compositionally biased region" description="Basic and acidic residues" evidence="7">
    <location>
        <begin position="1"/>
        <end position="11"/>
    </location>
</feature>
<keyword evidence="5" id="KW-0408">Iron</keyword>
<dbReference type="HOGENOM" id="CLU_026244_3_1_11"/>
<evidence type="ECO:0000313" key="9">
    <source>
        <dbReference type="EMBL" id="CAJ61680.1"/>
    </source>
</evidence>
<dbReference type="SUPFAM" id="SSF50022">
    <property type="entry name" value="ISP domain"/>
    <property type="match status" value="1"/>
</dbReference>
<dbReference type="Proteomes" id="UP000000657">
    <property type="component" value="Chromosome"/>
</dbReference>
<dbReference type="Gene3D" id="2.102.10.10">
    <property type="entry name" value="Rieske [2Fe-2S] iron-sulphur domain"/>
    <property type="match status" value="1"/>
</dbReference>
<dbReference type="PRINTS" id="PR00090">
    <property type="entry name" value="RNGDIOXGNASE"/>
</dbReference>
<dbReference type="Pfam" id="PF00355">
    <property type="entry name" value="Rieske"/>
    <property type="match status" value="1"/>
</dbReference>
<dbReference type="EMBL" id="CT573213">
    <property type="protein sequence ID" value="CAJ61680.1"/>
    <property type="molecule type" value="Genomic_DNA"/>
</dbReference>
<dbReference type="GO" id="GO:0051537">
    <property type="term" value="F:2 iron, 2 sulfur cluster binding"/>
    <property type="evidence" value="ECO:0007669"/>
    <property type="project" value="UniProtKB-KW"/>
</dbReference>
<dbReference type="AlphaFoldDB" id="Q0RLC5"/>
<dbReference type="Gene3D" id="3.90.380.10">
    <property type="entry name" value="Naphthalene 1,2-dioxygenase Alpha Subunit, Chain A, domain 1"/>
    <property type="match status" value="1"/>
</dbReference>
<dbReference type="InterPro" id="IPR001663">
    <property type="entry name" value="Rng_hydr_dOase-A"/>
</dbReference>
<keyword evidence="2" id="KW-0001">2Fe-2S</keyword>
<dbReference type="GO" id="GO:0004497">
    <property type="term" value="F:monooxygenase activity"/>
    <property type="evidence" value="ECO:0007669"/>
    <property type="project" value="UniProtKB-ARBA"/>
</dbReference>
<name>Q0RLC5_FRAAA</name>
<keyword evidence="4" id="KW-0560">Oxidoreductase</keyword>
<reference evidence="9 10" key="1">
    <citation type="journal article" date="2007" name="Genome Res.">
        <title>Genome characteristics of facultatively symbiotic Frankia sp. strains reflect host range and host plant biogeography.</title>
        <authorList>
            <person name="Normand P."/>
            <person name="Lapierre P."/>
            <person name="Tisa L.S."/>
            <person name="Gogarten J.P."/>
            <person name="Alloisio N."/>
            <person name="Bagnarol E."/>
            <person name="Bassi C.A."/>
            <person name="Berry A.M."/>
            <person name="Bickhart D.M."/>
            <person name="Choisne N."/>
            <person name="Couloux A."/>
            <person name="Cournoyer B."/>
            <person name="Cruveiller S."/>
            <person name="Daubin V."/>
            <person name="Demange N."/>
            <person name="Francino M.P."/>
            <person name="Goltsman E."/>
            <person name="Huang Y."/>
            <person name="Kopp O.R."/>
            <person name="Labarre L."/>
            <person name="Lapidus A."/>
            <person name="Lavire C."/>
            <person name="Marechal J."/>
            <person name="Martinez M."/>
            <person name="Mastronunzio J.E."/>
            <person name="Mullin B.C."/>
            <person name="Niemann J."/>
            <person name="Pujic P."/>
            <person name="Rawnsley T."/>
            <person name="Rouy Z."/>
            <person name="Schenowitz C."/>
            <person name="Sellstedt A."/>
            <person name="Tavares F."/>
            <person name="Tomkins J.P."/>
            <person name="Vallenet D."/>
            <person name="Valverde C."/>
            <person name="Wall L.G."/>
            <person name="Wang Y."/>
            <person name="Medigue C."/>
            <person name="Benson D.R."/>
        </authorList>
    </citation>
    <scope>NUCLEOTIDE SEQUENCE [LARGE SCALE GENOMIC DNA]</scope>
    <source>
        <strain evidence="10">DSM 45986 / CECT 9034 / ACN14a</strain>
    </source>
</reference>
<protein>
    <recommendedName>
        <fullName evidence="8">Rieske domain-containing protein</fullName>
    </recommendedName>
</protein>
<dbReference type="InterPro" id="IPR015879">
    <property type="entry name" value="Ring_hydroxy_dOase_asu_C_dom"/>
</dbReference>
<dbReference type="PANTHER" id="PTHR43756:SF5">
    <property type="entry name" value="CHOLINE MONOOXYGENASE, CHLOROPLASTIC"/>
    <property type="match status" value="1"/>
</dbReference>
<evidence type="ECO:0000256" key="5">
    <source>
        <dbReference type="ARBA" id="ARBA00023004"/>
    </source>
</evidence>
<dbReference type="PANTHER" id="PTHR43756">
    <property type="entry name" value="CHOLINE MONOOXYGENASE, CHLOROPLASTIC"/>
    <property type="match status" value="1"/>
</dbReference>
<dbReference type="GO" id="GO:0005506">
    <property type="term" value="F:iron ion binding"/>
    <property type="evidence" value="ECO:0007669"/>
    <property type="project" value="InterPro"/>
</dbReference>
<dbReference type="CDD" id="cd03469">
    <property type="entry name" value="Rieske_RO_Alpha_N"/>
    <property type="match status" value="1"/>
</dbReference>
<feature type="compositionally biased region" description="Low complexity" evidence="7">
    <location>
        <begin position="12"/>
        <end position="21"/>
    </location>
</feature>
<evidence type="ECO:0000256" key="2">
    <source>
        <dbReference type="ARBA" id="ARBA00022714"/>
    </source>
</evidence>
<dbReference type="OrthoDB" id="5243643at2"/>
<keyword evidence="6" id="KW-0411">Iron-sulfur</keyword>
<evidence type="ECO:0000256" key="7">
    <source>
        <dbReference type="SAM" id="MobiDB-lite"/>
    </source>
</evidence>
<evidence type="ECO:0000313" key="10">
    <source>
        <dbReference type="Proteomes" id="UP000000657"/>
    </source>
</evidence>
<dbReference type="CDD" id="cd08882">
    <property type="entry name" value="RHO_alpha_C_MupW-like"/>
    <property type="match status" value="1"/>
</dbReference>
<dbReference type="STRING" id="326424.FRAAL3036"/>
<gene>
    <name evidence="9" type="ordered locus">FRAAL3036</name>
</gene>
<evidence type="ECO:0000256" key="3">
    <source>
        <dbReference type="ARBA" id="ARBA00022723"/>
    </source>
</evidence>
<dbReference type="eggNOG" id="COG4638">
    <property type="taxonomic scope" value="Bacteria"/>
</dbReference>